<dbReference type="GO" id="GO:0005634">
    <property type="term" value="C:nucleus"/>
    <property type="evidence" value="ECO:0007669"/>
    <property type="project" value="UniProtKB-SubCell"/>
</dbReference>
<dbReference type="AlphaFoldDB" id="A0AAF0Q224"/>
<sequence length="135" mass="14854">MGTSNVENENVELNGRSQGSVASSVVEVETQQPPTQVLDVKSSFVEQKSPVYSGNYIAKGKIKIFMLNHMTFVFTRGEGPNGKKIEGLLYSCKNKDEAEKVGLCHGDLLNAVEFVEHTDGGYVEHPLNYIFIDGK</sequence>
<evidence type="ECO:0000256" key="4">
    <source>
        <dbReference type="RuleBase" id="RU369029"/>
    </source>
</evidence>
<evidence type="ECO:0000256" key="2">
    <source>
        <dbReference type="ARBA" id="ARBA00006081"/>
    </source>
</evidence>
<comment type="function">
    <text evidence="4">Acts as a negative regulator of abscisic acid (ABA) response.</text>
</comment>
<reference evidence="5" key="1">
    <citation type="submission" date="2023-08" db="EMBL/GenBank/DDBJ databases">
        <title>A de novo genome assembly of Solanum verrucosum Schlechtendal, a Mexican diploid species geographically isolated from the other diploid A-genome species in potato relatives.</title>
        <authorList>
            <person name="Hosaka K."/>
        </authorList>
    </citation>
    <scope>NUCLEOTIDE SEQUENCE</scope>
    <source>
        <tissue evidence="5">Young leaves</tissue>
    </source>
</reference>
<dbReference type="Proteomes" id="UP001234989">
    <property type="component" value="Chromosome 2"/>
</dbReference>
<accession>A0AAF0Q224</accession>
<comment type="similarity">
    <text evidence="2 4">Belongs to the Ninja family.</text>
</comment>
<dbReference type="PANTHER" id="PTHR31413">
    <property type="entry name" value="AFP HOMOLOG 2"/>
    <property type="match status" value="1"/>
</dbReference>
<evidence type="ECO:0000256" key="3">
    <source>
        <dbReference type="ARBA" id="ARBA00023242"/>
    </source>
</evidence>
<comment type="subcellular location">
    <subcellularLocation>
        <location evidence="1 4">Nucleus</location>
    </subcellularLocation>
</comment>
<proteinExistence type="inferred from homology"/>
<keyword evidence="3 4" id="KW-0539">Nucleus</keyword>
<organism evidence="5 6">
    <name type="scientific">Solanum verrucosum</name>
    <dbReference type="NCBI Taxonomy" id="315347"/>
    <lineage>
        <taxon>Eukaryota</taxon>
        <taxon>Viridiplantae</taxon>
        <taxon>Streptophyta</taxon>
        <taxon>Embryophyta</taxon>
        <taxon>Tracheophyta</taxon>
        <taxon>Spermatophyta</taxon>
        <taxon>Magnoliopsida</taxon>
        <taxon>eudicotyledons</taxon>
        <taxon>Gunneridae</taxon>
        <taxon>Pentapetalae</taxon>
        <taxon>asterids</taxon>
        <taxon>lamiids</taxon>
        <taxon>Solanales</taxon>
        <taxon>Solanaceae</taxon>
        <taxon>Solanoideae</taxon>
        <taxon>Solaneae</taxon>
        <taxon>Solanum</taxon>
    </lineage>
</organism>
<protein>
    <recommendedName>
        <fullName evidence="4">Ninja-family protein</fullName>
    </recommendedName>
    <alternativeName>
        <fullName evidence="4">ABI-binding protein</fullName>
    </alternativeName>
</protein>
<keyword evidence="6" id="KW-1185">Reference proteome</keyword>
<dbReference type="EMBL" id="CP133613">
    <property type="protein sequence ID" value="WMV15017.1"/>
    <property type="molecule type" value="Genomic_DNA"/>
</dbReference>
<name>A0AAF0Q224_SOLVR</name>
<gene>
    <name evidence="5" type="ORF">MTR67_008402</name>
</gene>
<evidence type="ECO:0000256" key="1">
    <source>
        <dbReference type="ARBA" id="ARBA00004123"/>
    </source>
</evidence>
<dbReference type="InterPro" id="IPR031307">
    <property type="entry name" value="Ninja_fam"/>
</dbReference>
<evidence type="ECO:0000313" key="5">
    <source>
        <dbReference type="EMBL" id="WMV15017.1"/>
    </source>
</evidence>
<evidence type="ECO:0000313" key="6">
    <source>
        <dbReference type="Proteomes" id="UP001234989"/>
    </source>
</evidence>
<dbReference type="PANTHER" id="PTHR31413:SF32">
    <property type="entry name" value="NINJA-FAMILY PROTEIN"/>
    <property type="match status" value="1"/>
</dbReference>
<dbReference type="GO" id="GO:0007165">
    <property type="term" value="P:signal transduction"/>
    <property type="evidence" value="ECO:0007669"/>
    <property type="project" value="InterPro"/>
</dbReference>
<dbReference type="GO" id="GO:0045892">
    <property type="term" value="P:negative regulation of DNA-templated transcription"/>
    <property type="evidence" value="ECO:0007669"/>
    <property type="project" value="TreeGrafter"/>
</dbReference>